<dbReference type="STRING" id="990288.Atc_2036"/>
<evidence type="ECO:0000313" key="3">
    <source>
        <dbReference type="Proteomes" id="UP000006135"/>
    </source>
</evidence>
<evidence type="ECO:0000313" key="2">
    <source>
        <dbReference type="EMBL" id="AEK58684.1"/>
    </source>
</evidence>
<keyword evidence="1" id="KW-1133">Transmembrane helix</keyword>
<keyword evidence="1" id="KW-0472">Membrane</keyword>
<gene>
    <name evidence="2" type="ordered locus">Atc_2036</name>
</gene>
<dbReference type="AlphaFoldDB" id="F9ZQK2"/>
<dbReference type="KEGG" id="acu:Atc_2036"/>
<dbReference type="HOGENOM" id="CLU_1615441_0_0_6"/>
<dbReference type="EMBL" id="CP002573">
    <property type="protein sequence ID" value="AEK58684.1"/>
    <property type="molecule type" value="Genomic_DNA"/>
</dbReference>
<reference evidence="2 3" key="1">
    <citation type="journal article" date="2011" name="J. Genet. Genomics">
        <title>Unraveling the Acidithiobacillus caldus complete genome and its central metabolisms for carbon assimilation.</title>
        <authorList>
            <person name="You X.Y."/>
            <person name="Guo X."/>
            <person name="Zheng H.J."/>
            <person name="Zhang M.J."/>
            <person name="Liu L.J."/>
            <person name="Zhu Y.Q."/>
            <person name="Zhu B."/>
            <person name="Wang S.Y."/>
            <person name="Zhao G.P."/>
            <person name="Poetsch A."/>
            <person name="Jiang C.Y."/>
            <person name="Liu S.J."/>
        </authorList>
    </citation>
    <scope>NUCLEOTIDE SEQUENCE [LARGE SCALE GENOMIC DNA]</scope>
    <source>
        <strain evidence="2 3">SM-1</strain>
    </source>
</reference>
<name>F9ZQK2_ACICS</name>
<protein>
    <submittedName>
        <fullName evidence="2">Uncharacterized protein</fullName>
    </submittedName>
</protein>
<proteinExistence type="predicted"/>
<dbReference type="Proteomes" id="UP000006135">
    <property type="component" value="Chromosome"/>
</dbReference>
<dbReference type="GeneID" id="92931962"/>
<dbReference type="RefSeq" id="WP_014003192.1">
    <property type="nucleotide sequence ID" value="NC_015850.1"/>
</dbReference>
<sequence>MLEIAIVNVVFWAGIFLLFRSLVRARTARHELEIHRLKMNAIGSAPNTVSASPIQLSGPSKSALLFRSIWKGIRWTAPRLLAGLVVTGSFSRRTGKRIARKANSTIRAWHQARVAKAKAAAAAPAYTQPAGGNVLSPEQEKELCSTPAYMRKGARTNHEGHTLH</sequence>
<evidence type="ECO:0000256" key="1">
    <source>
        <dbReference type="SAM" id="Phobius"/>
    </source>
</evidence>
<accession>F9ZQK2</accession>
<keyword evidence="3" id="KW-1185">Reference proteome</keyword>
<feature type="transmembrane region" description="Helical" evidence="1">
    <location>
        <begin position="6"/>
        <end position="23"/>
    </location>
</feature>
<organism evidence="2 3">
    <name type="scientific">Acidithiobacillus caldus (strain SM-1)</name>
    <dbReference type="NCBI Taxonomy" id="990288"/>
    <lineage>
        <taxon>Bacteria</taxon>
        <taxon>Pseudomonadati</taxon>
        <taxon>Pseudomonadota</taxon>
        <taxon>Acidithiobacillia</taxon>
        <taxon>Acidithiobacillales</taxon>
        <taxon>Acidithiobacillaceae</taxon>
        <taxon>Acidithiobacillus</taxon>
    </lineage>
</organism>
<keyword evidence="1" id="KW-0812">Transmembrane</keyword>